<dbReference type="SUPFAM" id="SSF56219">
    <property type="entry name" value="DNase I-like"/>
    <property type="match status" value="1"/>
</dbReference>
<dbReference type="Proteomes" id="UP000663882">
    <property type="component" value="Unassembled WGS sequence"/>
</dbReference>
<sequence>MNSENSFLKTQSNIRFLFVTANTGTVFEKPELLTAWVTEFANLIHRYPSDFIALHCQEIGGKDYENYMHVLDLFIKSILQIPEISTDFTRYRLYFDSDYTSQDTFTALGSAYFIRQNLSIQQWNFTTSCFEYVTNRQIHTGNLVHIQTVRKEKFPREFFSESKWSRKGFTQTRWSINDFIFDMVNVHLFHDASNLLAVEQSPSVYSTFRKNALESTLQSLSLNSSDADVPYVIFGDFNFRLDCHRLLQDIVEKRAGSIDKIIKKDSDELSKIIIKNTQNKLKLTIGKKEFNLHDDHDSFFSTDSQQFHMFDYEFSSFGDQLFEYEKSFPPSYPYSEELAEAHSYLRVRCPAWCDRILLSHSFKNFVNTEINRPIYKSLGDDVCMGDHKPVYLALTTQLVQDWSTSPSSLITNIDSCETFITTTNNNNNNNNTNDQEKSSVTVTRKNDANITSDFILNEVKLSSNDINLYNIHDYAVFIQPTLLPQWWFAKLRQRPMKTITNSSKLWAKVRAVAYMTSLGHRTGSWYSDDQTEKSPIDDVSLSSDTDDKNNNTNIELNDLQDYNKPDIVIPLRRAFSSNAYVEHDEMYSTTLTRSRSTTLLNSSNHLSDSPSIELPPPLPPSPPPSSLPKSSSLPTSSSLFIICTNDNIPQLKTVKFPNNITRLNSSEIMNNKFQPIESSLTTMNPSKIEHENFNNKKMTLVSTMSTNNNDDHHRTVLARHIFLANIKQTFTRWIRETPV</sequence>
<feature type="compositionally biased region" description="Pro residues" evidence="4">
    <location>
        <begin position="613"/>
        <end position="626"/>
    </location>
</feature>
<dbReference type="Pfam" id="PF22669">
    <property type="entry name" value="Exo_endo_phos2"/>
    <property type="match status" value="1"/>
</dbReference>
<dbReference type="SMART" id="SM00128">
    <property type="entry name" value="IPPc"/>
    <property type="match status" value="1"/>
</dbReference>
<evidence type="ECO:0000256" key="1">
    <source>
        <dbReference type="ARBA" id="ARBA00012997"/>
    </source>
</evidence>
<protein>
    <recommendedName>
        <fullName evidence="1">inositol-polyphosphate 5-phosphatase</fullName>
        <ecNumber evidence="1">3.1.3.56</ecNumber>
    </recommendedName>
</protein>
<dbReference type="PANTHER" id="PTHR12997">
    <property type="entry name" value="TYPE I INOSITOL-1,4,5-TRISPHOSPHATE 5-PHOSPHATASE"/>
    <property type="match status" value="1"/>
</dbReference>
<evidence type="ECO:0000259" key="5">
    <source>
        <dbReference type="SMART" id="SM00128"/>
    </source>
</evidence>
<dbReference type="GO" id="GO:0004445">
    <property type="term" value="F:inositol-polyphosphate 5-phosphatase activity"/>
    <property type="evidence" value="ECO:0007669"/>
    <property type="project" value="UniProtKB-EC"/>
</dbReference>
<feature type="region of interest" description="Disordered" evidence="4">
    <location>
        <begin position="524"/>
        <end position="557"/>
    </location>
</feature>
<comment type="similarity">
    <text evidence="3">Belongs to the inositol 1,4,5-trisphosphate 5-phosphatase type I family.</text>
</comment>
<evidence type="ECO:0000256" key="4">
    <source>
        <dbReference type="SAM" id="MobiDB-lite"/>
    </source>
</evidence>
<evidence type="ECO:0000313" key="7">
    <source>
        <dbReference type="Proteomes" id="UP000663882"/>
    </source>
</evidence>
<dbReference type="OrthoDB" id="5780965at2759"/>
<feature type="region of interest" description="Disordered" evidence="4">
    <location>
        <begin position="600"/>
        <end position="632"/>
    </location>
</feature>
<dbReference type="InterPro" id="IPR000300">
    <property type="entry name" value="IPPc"/>
</dbReference>
<keyword evidence="2" id="KW-0378">Hydrolase</keyword>
<evidence type="ECO:0000256" key="2">
    <source>
        <dbReference type="ARBA" id="ARBA00022801"/>
    </source>
</evidence>
<evidence type="ECO:0000256" key="3">
    <source>
        <dbReference type="ARBA" id="ARBA00023599"/>
    </source>
</evidence>
<evidence type="ECO:0000313" key="6">
    <source>
        <dbReference type="EMBL" id="CAF1199985.1"/>
    </source>
</evidence>
<name>A0A814WLD4_9BILA</name>
<dbReference type="InterPro" id="IPR039737">
    <property type="entry name" value="INPP5A"/>
</dbReference>
<reference evidence="6" key="1">
    <citation type="submission" date="2021-02" db="EMBL/GenBank/DDBJ databases">
        <authorList>
            <person name="Nowell W R."/>
        </authorList>
    </citation>
    <scope>NUCLEOTIDE SEQUENCE</scope>
</reference>
<dbReference type="EMBL" id="CAJNOO010001798">
    <property type="protein sequence ID" value="CAF1199985.1"/>
    <property type="molecule type" value="Genomic_DNA"/>
</dbReference>
<organism evidence="6 7">
    <name type="scientific">Rotaria sordida</name>
    <dbReference type="NCBI Taxonomy" id="392033"/>
    <lineage>
        <taxon>Eukaryota</taxon>
        <taxon>Metazoa</taxon>
        <taxon>Spiralia</taxon>
        <taxon>Gnathifera</taxon>
        <taxon>Rotifera</taxon>
        <taxon>Eurotatoria</taxon>
        <taxon>Bdelloidea</taxon>
        <taxon>Philodinida</taxon>
        <taxon>Philodinidae</taxon>
        <taxon>Rotaria</taxon>
    </lineage>
</organism>
<proteinExistence type="inferred from homology"/>
<dbReference type="Gene3D" id="3.60.10.10">
    <property type="entry name" value="Endonuclease/exonuclease/phosphatase"/>
    <property type="match status" value="1"/>
</dbReference>
<feature type="domain" description="Inositol polyphosphate-related phosphatase" evidence="5">
    <location>
        <begin position="12"/>
        <end position="400"/>
    </location>
</feature>
<feature type="compositionally biased region" description="Low complexity" evidence="4">
    <location>
        <begin position="600"/>
        <end position="612"/>
    </location>
</feature>
<gene>
    <name evidence="6" type="ORF">RFH988_LOCUS24546</name>
</gene>
<accession>A0A814WLD4</accession>
<comment type="caution">
    <text evidence="6">The sequence shown here is derived from an EMBL/GenBank/DDBJ whole genome shotgun (WGS) entry which is preliminary data.</text>
</comment>
<dbReference type="PANTHER" id="PTHR12997:SF2">
    <property type="entry name" value="INOSITOL POLYPHOSPHATE-5-PHOSPHATASE A"/>
    <property type="match status" value="1"/>
</dbReference>
<dbReference type="GO" id="GO:0046856">
    <property type="term" value="P:phosphatidylinositol dephosphorylation"/>
    <property type="evidence" value="ECO:0007669"/>
    <property type="project" value="InterPro"/>
</dbReference>
<dbReference type="EC" id="3.1.3.56" evidence="1"/>
<dbReference type="AlphaFoldDB" id="A0A814WLD4"/>
<dbReference type="InterPro" id="IPR036691">
    <property type="entry name" value="Endo/exonu/phosph_ase_sf"/>
</dbReference>